<comment type="caution">
    <text evidence="1">The sequence shown here is derived from an EMBL/GenBank/DDBJ whole genome shotgun (WGS) entry which is preliminary data.</text>
</comment>
<proteinExistence type="predicted"/>
<dbReference type="AlphaFoldDB" id="A0A0F9S7T1"/>
<gene>
    <name evidence="1" type="ORF">LCGC14_0553670</name>
</gene>
<accession>A0A0F9S7T1</accession>
<organism evidence="1">
    <name type="scientific">marine sediment metagenome</name>
    <dbReference type="NCBI Taxonomy" id="412755"/>
    <lineage>
        <taxon>unclassified sequences</taxon>
        <taxon>metagenomes</taxon>
        <taxon>ecological metagenomes</taxon>
    </lineage>
</organism>
<protein>
    <submittedName>
        <fullName evidence="1">Uncharacterized protein</fullName>
    </submittedName>
</protein>
<dbReference type="EMBL" id="LAZR01000768">
    <property type="protein sequence ID" value="KKN58287.1"/>
    <property type="molecule type" value="Genomic_DNA"/>
</dbReference>
<reference evidence="1" key="1">
    <citation type="journal article" date="2015" name="Nature">
        <title>Complex archaea that bridge the gap between prokaryotes and eukaryotes.</title>
        <authorList>
            <person name="Spang A."/>
            <person name="Saw J.H."/>
            <person name="Jorgensen S.L."/>
            <person name="Zaremba-Niedzwiedzka K."/>
            <person name="Martijn J."/>
            <person name="Lind A.E."/>
            <person name="van Eijk R."/>
            <person name="Schleper C."/>
            <person name="Guy L."/>
            <person name="Ettema T.J."/>
        </authorList>
    </citation>
    <scope>NUCLEOTIDE SEQUENCE</scope>
</reference>
<name>A0A0F9S7T1_9ZZZZ</name>
<evidence type="ECO:0000313" key="1">
    <source>
        <dbReference type="EMBL" id="KKN58287.1"/>
    </source>
</evidence>
<sequence length="54" mass="6352">MKWKYYLQAWDINEPPLPPPNRTIGAFGETRASKRETLEWQVRAEDYGVRLSVS</sequence>